<dbReference type="InterPro" id="IPR052088">
    <property type="entry name" value="E3_ubiquitin-ligase_SINA"/>
</dbReference>
<protein>
    <recommendedName>
        <fullName evidence="3">RING-type E3 ubiquitin transferase</fullName>
    </recommendedName>
</protein>
<accession>A0AAU9IRE9</accession>
<dbReference type="PANTHER" id="PTHR10315">
    <property type="entry name" value="E3 UBIQUITIN PROTEIN LIGASE SIAH"/>
    <property type="match status" value="1"/>
</dbReference>
<dbReference type="InterPro" id="IPR013083">
    <property type="entry name" value="Znf_RING/FYVE/PHD"/>
</dbReference>
<dbReference type="SUPFAM" id="SSF49599">
    <property type="entry name" value="TRAF domain-like"/>
    <property type="match status" value="1"/>
</dbReference>
<dbReference type="AlphaFoldDB" id="A0AAU9IRE9"/>
<evidence type="ECO:0008006" key="3">
    <source>
        <dbReference type="Google" id="ProtNLM"/>
    </source>
</evidence>
<dbReference type="Proteomes" id="UP001162131">
    <property type="component" value="Unassembled WGS sequence"/>
</dbReference>
<evidence type="ECO:0000313" key="1">
    <source>
        <dbReference type="EMBL" id="CAG9316623.1"/>
    </source>
</evidence>
<keyword evidence="2" id="KW-1185">Reference proteome</keyword>
<reference evidence="1" key="1">
    <citation type="submission" date="2021-09" db="EMBL/GenBank/DDBJ databases">
        <authorList>
            <consortium name="AG Swart"/>
            <person name="Singh M."/>
            <person name="Singh A."/>
            <person name="Seah K."/>
            <person name="Emmerich C."/>
        </authorList>
    </citation>
    <scope>NUCLEOTIDE SEQUENCE</scope>
    <source>
        <strain evidence="1">ATCC30299</strain>
    </source>
</reference>
<organism evidence="1 2">
    <name type="scientific">Blepharisma stoltei</name>
    <dbReference type="NCBI Taxonomy" id="1481888"/>
    <lineage>
        <taxon>Eukaryota</taxon>
        <taxon>Sar</taxon>
        <taxon>Alveolata</taxon>
        <taxon>Ciliophora</taxon>
        <taxon>Postciliodesmatophora</taxon>
        <taxon>Heterotrichea</taxon>
        <taxon>Heterotrichida</taxon>
        <taxon>Blepharismidae</taxon>
        <taxon>Blepharisma</taxon>
    </lineage>
</organism>
<comment type="caution">
    <text evidence="1">The sequence shown here is derived from an EMBL/GenBank/DDBJ whole genome shotgun (WGS) entry which is preliminary data.</text>
</comment>
<dbReference type="GO" id="GO:0005737">
    <property type="term" value="C:cytoplasm"/>
    <property type="evidence" value="ECO:0007669"/>
    <property type="project" value="TreeGrafter"/>
</dbReference>
<name>A0AAU9IRE9_9CILI</name>
<gene>
    <name evidence="1" type="ORF">BSTOLATCC_MIC16731</name>
</gene>
<dbReference type="Gene3D" id="3.30.40.10">
    <property type="entry name" value="Zinc/RING finger domain, C3HC4 (zinc finger)"/>
    <property type="match status" value="1"/>
</dbReference>
<dbReference type="PANTHER" id="PTHR10315:SF117">
    <property type="entry name" value="RING-TYPE E3 UBIQUITIN TRANSFERASE"/>
    <property type="match status" value="1"/>
</dbReference>
<evidence type="ECO:0000313" key="2">
    <source>
        <dbReference type="Proteomes" id="UP001162131"/>
    </source>
</evidence>
<dbReference type="GO" id="GO:0061630">
    <property type="term" value="F:ubiquitin protein ligase activity"/>
    <property type="evidence" value="ECO:0007669"/>
    <property type="project" value="TreeGrafter"/>
</dbReference>
<sequence length="218" mass="24758">MIKRGIPAIDILVCTSCLGDLFASVYQCSKGHSFCESCHSEGVNCHLCKTPILSIRNRVIEEITSEIAIPCKWKQCKDAFPCKDILSHERVCKFKAIQCSLCWGFVTFPPDIIVKHIESVHKVKFRVKSQPIKIKNIKSKKKEKGLKIDDNFVLLKVVKSEDNHIYVTFQTLDYQLKSIRTVATRFDQVTTVYGGEPHLIWSGSITEGLNVILRCDNL</sequence>
<dbReference type="EMBL" id="CAJZBQ010000016">
    <property type="protein sequence ID" value="CAG9316623.1"/>
    <property type="molecule type" value="Genomic_DNA"/>
</dbReference>
<proteinExistence type="predicted"/>